<dbReference type="AlphaFoldDB" id="A0A512AJR3"/>
<gene>
    <name evidence="1" type="ORF">NSE01_17560</name>
</gene>
<accession>A0A512AJR3</accession>
<protein>
    <submittedName>
        <fullName evidence="1">Uncharacterized protein</fullName>
    </submittedName>
</protein>
<dbReference type="Proteomes" id="UP000321464">
    <property type="component" value="Unassembled WGS sequence"/>
</dbReference>
<reference evidence="1 2" key="1">
    <citation type="submission" date="2019-07" db="EMBL/GenBank/DDBJ databases">
        <title>Whole genome shotgun sequence of Novosphingobium sediminis NBRC 106119.</title>
        <authorList>
            <person name="Hosoyama A."/>
            <person name="Uohara A."/>
            <person name="Ohji S."/>
            <person name="Ichikawa N."/>
        </authorList>
    </citation>
    <scope>NUCLEOTIDE SEQUENCE [LARGE SCALE GENOMIC DNA]</scope>
    <source>
        <strain evidence="1 2">NBRC 106119</strain>
    </source>
</reference>
<sequence>MDSRDIAGKLAFFSIGSDDKARFPDVGKAPVGRFALQGAGQGSVVPTRHAA</sequence>
<dbReference type="EMBL" id="BJYR01000012">
    <property type="protein sequence ID" value="GEN99923.1"/>
    <property type="molecule type" value="Genomic_DNA"/>
</dbReference>
<dbReference type="RefSeq" id="WP_170233797.1">
    <property type="nucleotide sequence ID" value="NZ_BJYR01000012.1"/>
</dbReference>
<name>A0A512AJR3_9SPHN</name>
<evidence type="ECO:0000313" key="2">
    <source>
        <dbReference type="Proteomes" id="UP000321464"/>
    </source>
</evidence>
<proteinExistence type="predicted"/>
<keyword evidence="2" id="KW-1185">Reference proteome</keyword>
<comment type="caution">
    <text evidence="1">The sequence shown here is derived from an EMBL/GenBank/DDBJ whole genome shotgun (WGS) entry which is preliminary data.</text>
</comment>
<organism evidence="1 2">
    <name type="scientific">Novosphingobium sediminis</name>
    <dbReference type="NCBI Taxonomy" id="707214"/>
    <lineage>
        <taxon>Bacteria</taxon>
        <taxon>Pseudomonadati</taxon>
        <taxon>Pseudomonadota</taxon>
        <taxon>Alphaproteobacteria</taxon>
        <taxon>Sphingomonadales</taxon>
        <taxon>Sphingomonadaceae</taxon>
        <taxon>Novosphingobium</taxon>
    </lineage>
</organism>
<evidence type="ECO:0000313" key="1">
    <source>
        <dbReference type="EMBL" id="GEN99923.1"/>
    </source>
</evidence>